<feature type="transmembrane region" description="Helical" evidence="4">
    <location>
        <begin position="565"/>
        <end position="586"/>
    </location>
</feature>
<feature type="domain" description="ACB" evidence="5">
    <location>
        <begin position="172"/>
        <end position="262"/>
    </location>
</feature>
<keyword evidence="4" id="KW-1133">Transmembrane helix</keyword>
<evidence type="ECO:0000313" key="7">
    <source>
        <dbReference type="Proteomes" id="UP000326396"/>
    </source>
</evidence>
<evidence type="ECO:0000256" key="4">
    <source>
        <dbReference type="SAM" id="Phobius"/>
    </source>
</evidence>
<evidence type="ECO:0000256" key="3">
    <source>
        <dbReference type="ARBA" id="ARBA00044504"/>
    </source>
</evidence>
<dbReference type="Pfam" id="PF05631">
    <property type="entry name" value="MFS_5"/>
    <property type="match status" value="1"/>
</dbReference>
<comment type="similarity">
    <text evidence="3">Belongs to the major facilitator superfamily. Phosphate:H(+) symporter (TC 2.A.1.9) family.</text>
</comment>
<feature type="transmembrane region" description="Helical" evidence="4">
    <location>
        <begin position="601"/>
        <end position="620"/>
    </location>
</feature>
<feature type="transmembrane region" description="Helical" evidence="4">
    <location>
        <begin position="487"/>
        <end position="506"/>
    </location>
</feature>
<dbReference type="Gene3D" id="1.20.80.10">
    <property type="match status" value="1"/>
</dbReference>
<dbReference type="PANTHER" id="PTHR23516:SF2">
    <property type="entry name" value="MOLYBDATE-ANION TRANSPORTER"/>
    <property type="match status" value="1"/>
</dbReference>
<dbReference type="SUPFAM" id="SSF47027">
    <property type="entry name" value="Acyl-CoA binding protein"/>
    <property type="match status" value="1"/>
</dbReference>
<dbReference type="InterPro" id="IPR008509">
    <property type="entry name" value="MOT2/MFSD5"/>
</dbReference>
<protein>
    <recommendedName>
        <fullName evidence="5">ACB domain-containing protein</fullName>
    </recommendedName>
</protein>
<keyword evidence="4" id="KW-0472">Membrane</keyword>
<evidence type="ECO:0000313" key="6">
    <source>
        <dbReference type="EMBL" id="KAD3640885.1"/>
    </source>
</evidence>
<comment type="caution">
    <text evidence="6">The sequence shown here is derived from an EMBL/GenBank/DDBJ whole genome shotgun (WGS) entry which is preliminary data.</text>
</comment>
<dbReference type="SUPFAM" id="SSF103473">
    <property type="entry name" value="MFS general substrate transporter"/>
    <property type="match status" value="1"/>
</dbReference>
<dbReference type="Gene3D" id="1.20.1250.20">
    <property type="entry name" value="MFS general substrate transporter like domains"/>
    <property type="match status" value="1"/>
</dbReference>
<feature type="transmembrane region" description="Helical" evidence="4">
    <location>
        <begin position="448"/>
        <end position="466"/>
    </location>
</feature>
<reference evidence="6 7" key="1">
    <citation type="submission" date="2019-05" db="EMBL/GenBank/DDBJ databases">
        <title>Mikania micrantha, genome provides insights into the molecular mechanism of rapid growth.</title>
        <authorList>
            <person name="Liu B."/>
        </authorList>
    </citation>
    <scope>NUCLEOTIDE SEQUENCE [LARGE SCALE GENOMIC DNA]</scope>
    <source>
        <strain evidence="6">NLD-2019</strain>
        <tissue evidence="6">Leaf</tissue>
    </source>
</reference>
<dbReference type="InterPro" id="IPR036259">
    <property type="entry name" value="MFS_trans_sf"/>
</dbReference>
<dbReference type="GO" id="GO:0016020">
    <property type="term" value="C:membrane"/>
    <property type="evidence" value="ECO:0007669"/>
    <property type="project" value="InterPro"/>
</dbReference>
<feature type="transmembrane region" description="Helical" evidence="4">
    <location>
        <begin position="690"/>
        <end position="712"/>
    </location>
</feature>
<dbReference type="PANTHER" id="PTHR23516">
    <property type="entry name" value="SAM (S-ADENOSYL METHIONINE) TRANSPORTER"/>
    <property type="match status" value="1"/>
</dbReference>
<feature type="transmembrane region" description="Helical" evidence="4">
    <location>
        <begin position="632"/>
        <end position="649"/>
    </location>
</feature>
<feature type="transmembrane region" description="Helical" evidence="4">
    <location>
        <begin position="518"/>
        <end position="537"/>
    </location>
</feature>
<dbReference type="InterPro" id="IPR035984">
    <property type="entry name" value="Acyl-CoA-binding_sf"/>
</dbReference>
<dbReference type="InterPro" id="IPR014352">
    <property type="entry name" value="FERM/acyl-CoA-bd_prot_sf"/>
</dbReference>
<evidence type="ECO:0000256" key="1">
    <source>
        <dbReference type="ARBA" id="ARBA00005567"/>
    </source>
</evidence>
<feature type="transmembrane region" description="Helical" evidence="4">
    <location>
        <begin position="655"/>
        <end position="678"/>
    </location>
</feature>
<keyword evidence="4" id="KW-0812">Transmembrane</keyword>
<comment type="similarity">
    <text evidence="1">Belongs to the ACBP family.</text>
</comment>
<sequence>MELFQELVFTISFSLIVSLLIIKLISVSSSCDGGNSTLSIRVEEKIEKEWAVCDSVKEEKVVRFEDVASGCGDAEMGSGVVIKDPENAGGVGACHVFDESSDRIEIGDDGVDSAKSDEGNVVESIESLIQEDCVNSVEVQDGSSAIDVGEVKLDEEDDILDDDWQGIETTELEKTFGAAVAFMDSKSSDDCVKLIDNEVKIRLYGLQQVAIEGSCYEPQPMALRVSARANWNSWKRLENLGREDAMEQYIALLSQHIPDWKGWHASSEPGRLKSTAGDVLPIDLLLFGSKINDRSAFPVSDGSCNRERNLGKQSVSINIHLRIMLTLNRLFASEFEQDLQRLRSIIAIFFAPVSEKFSRRLLFIIRSVASIMMEGMWSVFGEYEMAYFGVRKEQMVSYLIIGSASALFIGTGLGLLSDLLGQKKVCLMFCILHLFVAVWKRLFSNPSFWFASVCLSIASSIFLFGFETWMVAEHDKLGHRLDSLNEMFWLMTFLESASLVGSQVLANWLVGNDIEKNMFSPSTATALLALITIISIAREWRESSPATFKDYRISLNTHIFFDKRILLLGWAQSCVQFSVAAFWILWAPTIVADGREVNLGRIYPCLLGAKMLGSTAFPWFINGPLPLRTEDCLVYAFVIAGIVMSIVAYDYQEIGILVGLFCLFHACIGLILPSLARLRTLYVPNELRGGMISLSLAPANAAILLCLILRGYNGSIENSTIIGFGAIALLSAAGCQPSLARPGPIEDEDLNQLLGLEVIWKRDFDDLATDAADDAADGRPVYCRDRYHHVQLGGQYCK</sequence>
<dbReference type="PROSITE" id="PS51228">
    <property type="entry name" value="ACB_2"/>
    <property type="match status" value="1"/>
</dbReference>
<dbReference type="Pfam" id="PF00887">
    <property type="entry name" value="ACBP"/>
    <property type="match status" value="1"/>
</dbReference>
<organism evidence="6 7">
    <name type="scientific">Mikania micrantha</name>
    <name type="common">bitter vine</name>
    <dbReference type="NCBI Taxonomy" id="192012"/>
    <lineage>
        <taxon>Eukaryota</taxon>
        <taxon>Viridiplantae</taxon>
        <taxon>Streptophyta</taxon>
        <taxon>Embryophyta</taxon>
        <taxon>Tracheophyta</taxon>
        <taxon>Spermatophyta</taxon>
        <taxon>Magnoliopsida</taxon>
        <taxon>eudicotyledons</taxon>
        <taxon>Gunneridae</taxon>
        <taxon>Pentapetalae</taxon>
        <taxon>asterids</taxon>
        <taxon>campanulids</taxon>
        <taxon>Asterales</taxon>
        <taxon>Asteraceae</taxon>
        <taxon>Asteroideae</taxon>
        <taxon>Heliantheae alliance</taxon>
        <taxon>Eupatorieae</taxon>
        <taxon>Mikania</taxon>
    </lineage>
</organism>
<dbReference type="Proteomes" id="UP000326396">
    <property type="component" value="Linkage Group LG5"/>
</dbReference>
<evidence type="ECO:0000259" key="5">
    <source>
        <dbReference type="PROSITE" id="PS51228"/>
    </source>
</evidence>
<dbReference type="AlphaFoldDB" id="A0A5N6MKN3"/>
<dbReference type="InterPro" id="IPR000582">
    <property type="entry name" value="Acyl-CoA-binding_protein"/>
</dbReference>
<dbReference type="GO" id="GO:0015098">
    <property type="term" value="F:molybdate ion transmembrane transporter activity"/>
    <property type="evidence" value="ECO:0007669"/>
    <property type="project" value="InterPro"/>
</dbReference>
<dbReference type="EMBL" id="SZYD01000015">
    <property type="protein sequence ID" value="KAD3640885.1"/>
    <property type="molecule type" value="Genomic_DNA"/>
</dbReference>
<keyword evidence="2" id="KW-0446">Lipid-binding</keyword>
<feature type="transmembrane region" description="Helical" evidence="4">
    <location>
        <begin position="395"/>
        <end position="416"/>
    </location>
</feature>
<feature type="transmembrane region" description="Helical" evidence="4">
    <location>
        <begin position="6"/>
        <end position="25"/>
    </location>
</feature>
<dbReference type="GO" id="GO:0000062">
    <property type="term" value="F:fatty-acyl-CoA binding"/>
    <property type="evidence" value="ECO:0007669"/>
    <property type="project" value="InterPro"/>
</dbReference>
<name>A0A5N6MKN3_9ASTR</name>
<accession>A0A5N6MKN3</accession>
<evidence type="ECO:0000256" key="2">
    <source>
        <dbReference type="ARBA" id="ARBA00023121"/>
    </source>
</evidence>
<keyword evidence="7" id="KW-1185">Reference proteome</keyword>
<proteinExistence type="inferred from homology"/>
<gene>
    <name evidence="6" type="ORF">E3N88_30108</name>
</gene>
<dbReference type="OrthoDB" id="263957at2759"/>